<comment type="similarity">
    <text evidence="2">Belongs to the UPF0718 family.</text>
</comment>
<feature type="transmembrane region" description="Helical" evidence="8">
    <location>
        <begin position="273"/>
        <end position="290"/>
    </location>
</feature>
<feature type="region of interest" description="Disordered" evidence="7">
    <location>
        <begin position="1"/>
        <end position="20"/>
    </location>
</feature>
<feature type="transmembrane region" description="Helical" evidence="8">
    <location>
        <begin position="337"/>
        <end position="357"/>
    </location>
</feature>
<keyword evidence="5 8" id="KW-1133">Transmembrane helix</keyword>
<dbReference type="InterPro" id="IPR005524">
    <property type="entry name" value="DUF318"/>
</dbReference>
<gene>
    <name evidence="9" type="ORF">Adu01nite_68470</name>
</gene>
<feature type="transmembrane region" description="Helical" evidence="8">
    <location>
        <begin position="243"/>
        <end position="261"/>
    </location>
</feature>
<sequence>MSTHATAGDAATPVAGSPRPAAGRWWRVAVPVVVAAAWLAAYLVNEPLWDAVVYHLLGLRPQSRLGSGVHFFLTDSVKIVLLLAGIIFVVTVLRSYMSVERTRALLGGRREGIGNVMAAGLGVVTPFCSCSAVPAFIGFVAAGVPIGVTLSFLIASPLVNEIAVGLLATMFGWKIAGLYIAAGLTIAVSAGWVLGRLGVQRWVEPFVFETRLGGQVIDSTAGLSLADRVRMGREEVGTILRKIWPYLLVGIGLGAVIHGWAPQDFFARYAGADNPFGVLIAVLVGVPLYSNAAGVMPLVQALHDKGLPMGTLLAFMMAVVALSLPEMILLRRVLRPPLIAVYLGVVATGITAVGYLFNAIL</sequence>
<name>A0ABQ3Z6N7_9ACTN</name>
<protein>
    <recommendedName>
        <fullName evidence="11">Permease</fullName>
    </recommendedName>
</protein>
<evidence type="ECO:0000256" key="3">
    <source>
        <dbReference type="ARBA" id="ARBA00022475"/>
    </source>
</evidence>
<dbReference type="EMBL" id="BOML01000056">
    <property type="protein sequence ID" value="GIE05497.1"/>
    <property type="molecule type" value="Genomic_DNA"/>
</dbReference>
<evidence type="ECO:0000256" key="1">
    <source>
        <dbReference type="ARBA" id="ARBA00004651"/>
    </source>
</evidence>
<accession>A0ABQ3Z6N7</accession>
<evidence type="ECO:0000256" key="2">
    <source>
        <dbReference type="ARBA" id="ARBA00006386"/>
    </source>
</evidence>
<evidence type="ECO:0000313" key="9">
    <source>
        <dbReference type="EMBL" id="GIE05497.1"/>
    </source>
</evidence>
<dbReference type="PANTHER" id="PTHR42775:SF1">
    <property type="entry name" value="PERMEASE RV2963-RELATED"/>
    <property type="match status" value="1"/>
</dbReference>
<feature type="transmembrane region" description="Helical" evidence="8">
    <location>
        <begin position="79"/>
        <end position="97"/>
    </location>
</feature>
<reference evidence="9 10" key="1">
    <citation type="submission" date="2021-01" db="EMBL/GenBank/DDBJ databases">
        <title>Whole genome shotgun sequence of Actinoplanes durhamensis NBRC 14914.</title>
        <authorList>
            <person name="Komaki H."/>
            <person name="Tamura T."/>
        </authorList>
    </citation>
    <scope>NUCLEOTIDE SEQUENCE [LARGE SCALE GENOMIC DNA]</scope>
    <source>
        <strain evidence="9 10">NBRC 14914</strain>
    </source>
</reference>
<keyword evidence="3" id="KW-1003">Cell membrane</keyword>
<evidence type="ECO:0000313" key="10">
    <source>
        <dbReference type="Proteomes" id="UP000637628"/>
    </source>
</evidence>
<dbReference type="RefSeq" id="WP_203733279.1">
    <property type="nucleotide sequence ID" value="NZ_BAAATX010000018.1"/>
</dbReference>
<evidence type="ECO:0000256" key="5">
    <source>
        <dbReference type="ARBA" id="ARBA00022989"/>
    </source>
</evidence>
<dbReference type="PANTHER" id="PTHR42775">
    <property type="entry name" value="PERMEASE RV2963-RELATED"/>
    <property type="match status" value="1"/>
</dbReference>
<comment type="subcellular location">
    <subcellularLocation>
        <location evidence="1">Cell membrane</location>
        <topology evidence="1">Multi-pass membrane protein</topology>
    </subcellularLocation>
</comment>
<evidence type="ECO:0000256" key="6">
    <source>
        <dbReference type="ARBA" id="ARBA00023136"/>
    </source>
</evidence>
<evidence type="ECO:0000256" key="8">
    <source>
        <dbReference type="SAM" id="Phobius"/>
    </source>
</evidence>
<feature type="transmembrane region" description="Helical" evidence="8">
    <location>
        <begin position="310"/>
        <end position="330"/>
    </location>
</feature>
<evidence type="ECO:0000256" key="7">
    <source>
        <dbReference type="SAM" id="MobiDB-lite"/>
    </source>
</evidence>
<dbReference type="InterPro" id="IPR053166">
    <property type="entry name" value="UPF0718_permease"/>
</dbReference>
<organism evidence="9 10">
    <name type="scientific">Paractinoplanes durhamensis</name>
    <dbReference type="NCBI Taxonomy" id="113563"/>
    <lineage>
        <taxon>Bacteria</taxon>
        <taxon>Bacillati</taxon>
        <taxon>Actinomycetota</taxon>
        <taxon>Actinomycetes</taxon>
        <taxon>Micromonosporales</taxon>
        <taxon>Micromonosporaceae</taxon>
        <taxon>Paractinoplanes</taxon>
    </lineage>
</organism>
<feature type="transmembrane region" description="Helical" evidence="8">
    <location>
        <begin position="175"/>
        <end position="195"/>
    </location>
</feature>
<proteinExistence type="inferred from homology"/>
<feature type="transmembrane region" description="Helical" evidence="8">
    <location>
        <begin position="25"/>
        <end position="44"/>
    </location>
</feature>
<comment type="caution">
    <text evidence="9">The sequence shown here is derived from an EMBL/GenBank/DDBJ whole genome shotgun (WGS) entry which is preliminary data.</text>
</comment>
<dbReference type="Proteomes" id="UP000637628">
    <property type="component" value="Unassembled WGS sequence"/>
</dbReference>
<keyword evidence="10" id="KW-1185">Reference proteome</keyword>
<keyword evidence="6 8" id="KW-0472">Membrane</keyword>
<evidence type="ECO:0008006" key="11">
    <source>
        <dbReference type="Google" id="ProtNLM"/>
    </source>
</evidence>
<evidence type="ECO:0000256" key="4">
    <source>
        <dbReference type="ARBA" id="ARBA00022692"/>
    </source>
</evidence>
<keyword evidence="4 8" id="KW-0812">Transmembrane</keyword>
<dbReference type="Pfam" id="PF03773">
    <property type="entry name" value="ArsP_1"/>
    <property type="match status" value="1"/>
</dbReference>